<reference evidence="2" key="2">
    <citation type="journal article" date="2018" name="Plant J.">
        <title>The Sorghum bicolor reference genome: improved assembly, gene annotations, a transcriptome atlas, and signatures of genome organization.</title>
        <authorList>
            <person name="McCormick R.F."/>
            <person name="Truong S.K."/>
            <person name="Sreedasyam A."/>
            <person name="Jenkins J."/>
            <person name="Shu S."/>
            <person name="Sims D."/>
            <person name="Kennedy M."/>
            <person name="Amirebrahimi M."/>
            <person name="Weers B.D."/>
            <person name="McKinley B."/>
            <person name="Mattison A."/>
            <person name="Morishige D.T."/>
            <person name="Grimwood J."/>
            <person name="Schmutz J."/>
            <person name="Mullet J.E."/>
        </authorList>
    </citation>
    <scope>NUCLEOTIDE SEQUENCE [LARGE SCALE GENOMIC DNA]</scope>
    <source>
        <strain evidence="2">cv. BTx623</strain>
    </source>
</reference>
<evidence type="ECO:0000313" key="2">
    <source>
        <dbReference type="Proteomes" id="UP000000768"/>
    </source>
</evidence>
<gene>
    <name evidence="1" type="ORF">SORBI_3002G289350</name>
</gene>
<reference evidence="1 2" key="1">
    <citation type="journal article" date="2009" name="Nature">
        <title>The Sorghum bicolor genome and the diversification of grasses.</title>
        <authorList>
            <person name="Paterson A.H."/>
            <person name="Bowers J.E."/>
            <person name="Bruggmann R."/>
            <person name="Dubchak I."/>
            <person name="Grimwood J."/>
            <person name="Gundlach H."/>
            <person name="Haberer G."/>
            <person name="Hellsten U."/>
            <person name="Mitros T."/>
            <person name="Poliakov A."/>
            <person name="Schmutz J."/>
            <person name="Spannagl M."/>
            <person name="Tang H."/>
            <person name="Wang X."/>
            <person name="Wicker T."/>
            <person name="Bharti A.K."/>
            <person name="Chapman J."/>
            <person name="Feltus F.A."/>
            <person name="Gowik U."/>
            <person name="Grigoriev I.V."/>
            <person name="Lyons E."/>
            <person name="Maher C.A."/>
            <person name="Martis M."/>
            <person name="Narechania A."/>
            <person name="Otillar R.P."/>
            <person name="Penning B.W."/>
            <person name="Salamov A.A."/>
            <person name="Wang Y."/>
            <person name="Zhang L."/>
            <person name="Carpita N.C."/>
            <person name="Freeling M."/>
            <person name="Gingle A.R."/>
            <person name="Hash C.T."/>
            <person name="Keller B."/>
            <person name="Klein P."/>
            <person name="Kresovich S."/>
            <person name="McCann M.C."/>
            <person name="Ming R."/>
            <person name="Peterson D.G."/>
            <person name="Mehboob-ur-Rahman"/>
            <person name="Ware D."/>
            <person name="Westhoff P."/>
            <person name="Mayer K.F."/>
            <person name="Messing J."/>
            <person name="Rokhsar D.S."/>
        </authorList>
    </citation>
    <scope>NUCLEOTIDE SEQUENCE [LARGE SCALE GENOMIC DNA]</scope>
    <source>
        <strain evidence="2">cv. BTx623</strain>
    </source>
</reference>
<dbReference type="Proteomes" id="UP000000768">
    <property type="component" value="Chromosome 2"/>
</dbReference>
<dbReference type="Gramene" id="OQU89884">
    <property type="protein sequence ID" value="OQU89884"/>
    <property type="gene ID" value="SORBI_3002G289350"/>
</dbReference>
<organism evidence="1 2">
    <name type="scientific">Sorghum bicolor</name>
    <name type="common">Sorghum</name>
    <name type="synonym">Sorghum vulgare</name>
    <dbReference type="NCBI Taxonomy" id="4558"/>
    <lineage>
        <taxon>Eukaryota</taxon>
        <taxon>Viridiplantae</taxon>
        <taxon>Streptophyta</taxon>
        <taxon>Embryophyta</taxon>
        <taxon>Tracheophyta</taxon>
        <taxon>Spermatophyta</taxon>
        <taxon>Magnoliopsida</taxon>
        <taxon>Liliopsida</taxon>
        <taxon>Poales</taxon>
        <taxon>Poaceae</taxon>
        <taxon>PACMAD clade</taxon>
        <taxon>Panicoideae</taxon>
        <taxon>Andropogonodae</taxon>
        <taxon>Andropogoneae</taxon>
        <taxon>Sorghinae</taxon>
        <taxon>Sorghum</taxon>
    </lineage>
</organism>
<proteinExistence type="predicted"/>
<keyword evidence="2" id="KW-1185">Reference proteome</keyword>
<name>A0A1W0W647_SORBI</name>
<dbReference type="AlphaFoldDB" id="A0A1W0W647"/>
<dbReference type="EMBL" id="CM000761">
    <property type="protein sequence ID" value="OQU89884.1"/>
    <property type="molecule type" value="Genomic_DNA"/>
</dbReference>
<sequence>MTISDQSRDQRSKVRPSLAGRQCREECLSRCHSCTCTSLHQQAPAACPCMAASAICLHDWCCLLQVIDDNLGSVIINNCIPCLAVPHTRVVWRW</sequence>
<accession>A0A1W0W647</accession>
<dbReference type="InParanoid" id="A0A1W0W647"/>
<protein>
    <submittedName>
        <fullName evidence="1">Uncharacterized protein</fullName>
    </submittedName>
</protein>
<evidence type="ECO:0000313" key="1">
    <source>
        <dbReference type="EMBL" id="OQU89884.1"/>
    </source>
</evidence>